<accession>A0A239WM58</accession>
<evidence type="ECO:0000313" key="2">
    <source>
        <dbReference type="EMBL" id="SNV35502.1"/>
    </source>
</evidence>
<evidence type="ECO:0008006" key="4">
    <source>
        <dbReference type="Google" id="ProtNLM"/>
    </source>
</evidence>
<evidence type="ECO:0000256" key="1">
    <source>
        <dbReference type="SAM" id="Coils"/>
    </source>
</evidence>
<reference evidence="2 3" key="1">
    <citation type="submission" date="2017-06" db="EMBL/GenBank/DDBJ databases">
        <authorList>
            <consortium name="Pathogen Informatics"/>
        </authorList>
    </citation>
    <scope>NUCLEOTIDE SEQUENCE [LARGE SCALE GENOMIC DNA]</scope>
    <source>
        <strain evidence="2 3">NCTC13490</strain>
    </source>
</reference>
<protein>
    <recommendedName>
        <fullName evidence="4">Phosphoribosyl-ATP pyrophosphatase</fullName>
    </recommendedName>
</protein>
<dbReference type="Proteomes" id="UP000215196">
    <property type="component" value="Chromosome 1"/>
</dbReference>
<dbReference type="KEGG" id="ctak:4412677_00427"/>
<name>A0A239WM58_9FLAO</name>
<sequence>MATKYNSLDELRRKKELLKKEVSDLEDLLTFENTKESLSAFTHGFTDNFLTEKTTEEGDTKLALKTGNIVKELGQKLVRNSARNSIIAFDNTGLQSNLLESTLKLGGVALVGTMARKNLKSTSWRKRLIGLALVYLLPYALRFIRAKAEEFQKKHSLSSMEKLI</sequence>
<gene>
    <name evidence="2" type="ORF">SAMEA4412677_00427</name>
</gene>
<dbReference type="RefSeq" id="WP_095069940.1">
    <property type="nucleotide sequence ID" value="NZ_LT906465.1"/>
</dbReference>
<proteinExistence type="predicted"/>
<organism evidence="2 3">
    <name type="scientific">Chryseobacterium taklimakanense</name>
    <dbReference type="NCBI Taxonomy" id="536441"/>
    <lineage>
        <taxon>Bacteria</taxon>
        <taxon>Pseudomonadati</taxon>
        <taxon>Bacteroidota</taxon>
        <taxon>Flavobacteriia</taxon>
        <taxon>Flavobacteriales</taxon>
        <taxon>Weeksellaceae</taxon>
        <taxon>Chryseobacterium group</taxon>
        <taxon>Chryseobacterium</taxon>
    </lineage>
</organism>
<feature type="coiled-coil region" evidence="1">
    <location>
        <begin position="1"/>
        <end position="28"/>
    </location>
</feature>
<dbReference type="AlphaFoldDB" id="A0A239WM58"/>
<keyword evidence="1" id="KW-0175">Coiled coil</keyword>
<dbReference type="EMBL" id="LT906465">
    <property type="protein sequence ID" value="SNV35502.1"/>
    <property type="molecule type" value="Genomic_DNA"/>
</dbReference>
<evidence type="ECO:0000313" key="3">
    <source>
        <dbReference type="Proteomes" id="UP000215196"/>
    </source>
</evidence>
<keyword evidence="3" id="KW-1185">Reference proteome</keyword>